<dbReference type="InterPro" id="IPR028090">
    <property type="entry name" value="JAB_dom_prok"/>
</dbReference>
<dbReference type="EMBL" id="CABN01000088">
    <property type="protein sequence ID" value="CBI00092.1"/>
    <property type="molecule type" value="Genomic_DNA"/>
</dbReference>
<dbReference type="AlphaFoldDB" id="E6PYT3"/>
<keyword evidence="1" id="KW-0645">Protease</keyword>
<proteinExistence type="predicted"/>
<keyword evidence="3" id="KW-0378">Hydrolase</keyword>
<organism evidence="7">
    <name type="scientific">mine drainage metagenome</name>
    <dbReference type="NCBI Taxonomy" id="410659"/>
    <lineage>
        <taxon>unclassified sequences</taxon>
        <taxon>metagenomes</taxon>
        <taxon>ecological metagenomes</taxon>
    </lineage>
</organism>
<dbReference type="Pfam" id="PF14464">
    <property type="entry name" value="Prok-JAB"/>
    <property type="match status" value="1"/>
</dbReference>
<dbReference type="GO" id="GO:0006508">
    <property type="term" value="P:proteolysis"/>
    <property type="evidence" value="ECO:0007669"/>
    <property type="project" value="UniProtKB-KW"/>
</dbReference>
<evidence type="ECO:0000256" key="1">
    <source>
        <dbReference type="ARBA" id="ARBA00022670"/>
    </source>
</evidence>
<feature type="domain" description="JAB" evidence="6">
    <location>
        <begin position="3"/>
        <end position="50"/>
    </location>
</feature>
<gene>
    <name evidence="7" type="ORF">CARN3_1075</name>
</gene>
<dbReference type="SUPFAM" id="SSF102712">
    <property type="entry name" value="JAB1/MPN domain"/>
    <property type="match status" value="1"/>
</dbReference>
<evidence type="ECO:0000313" key="7">
    <source>
        <dbReference type="EMBL" id="CBI00092.1"/>
    </source>
</evidence>
<evidence type="ECO:0000256" key="5">
    <source>
        <dbReference type="ARBA" id="ARBA00023049"/>
    </source>
</evidence>
<evidence type="ECO:0000256" key="2">
    <source>
        <dbReference type="ARBA" id="ARBA00022723"/>
    </source>
</evidence>
<keyword evidence="5" id="KW-0482">Metalloprotease</keyword>
<evidence type="ECO:0000259" key="6">
    <source>
        <dbReference type="Pfam" id="PF14464"/>
    </source>
</evidence>
<keyword evidence="4" id="KW-0862">Zinc</keyword>
<dbReference type="GO" id="GO:0008237">
    <property type="term" value="F:metallopeptidase activity"/>
    <property type="evidence" value="ECO:0007669"/>
    <property type="project" value="UniProtKB-KW"/>
</dbReference>
<dbReference type="GO" id="GO:0046872">
    <property type="term" value="F:metal ion binding"/>
    <property type="evidence" value="ECO:0007669"/>
    <property type="project" value="UniProtKB-KW"/>
</dbReference>
<protein>
    <recommendedName>
        <fullName evidence="6">JAB domain-containing protein</fullName>
    </recommendedName>
</protein>
<reference evidence="7" key="1">
    <citation type="submission" date="2009-10" db="EMBL/GenBank/DDBJ databases">
        <title>Diversity of trophic interactions inside an arsenic-rich microbial ecosystem.</title>
        <authorList>
            <person name="Bertin P.N."/>
            <person name="Heinrich-Salmeron A."/>
            <person name="Pelletier E."/>
            <person name="Goulhen-Chollet F."/>
            <person name="Arsene-Ploetze F."/>
            <person name="Gallien S."/>
            <person name="Calteau A."/>
            <person name="Vallenet D."/>
            <person name="Casiot C."/>
            <person name="Chane-Woon-Ming B."/>
            <person name="Giloteaux L."/>
            <person name="Barakat M."/>
            <person name="Bonnefoy V."/>
            <person name="Bruneel O."/>
            <person name="Chandler M."/>
            <person name="Cleiss J."/>
            <person name="Duran R."/>
            <person name="Elbaz-Poulichet F."/>
            <person name="Fonknechten N."/>
            <person name="Lauga B."/>
            <person name="Mornico D."/>
            <person name="Ortet P."/>
            <person name="Schaeffer C."/>
            <person name="Siguier P."/>
            <person name="Alexander Thil Smith A."/>
            <person name="Van Dorsselaer A."/>
            <person name="Weissenbach J."/>
            <person name="Medigue C."/>
            <person name="Le Paslier D."/>
        </authorList>
    </citation>
    <scope>NUCLEOTIDE SEQUENCE</scope>
</reference>
<name>E6PYT3_9ZZZZ</name>
<evidence type="ECO:0000256" key="4">
    <source>
        <dbReference type="ARBA" id="ARBA00022833"/>
    </source>
</evidence>
<keyword evidence="2" id="KW-0479">Metal-binding</keyword>
<comment type="caution">
    <text evidence="7">The sequence shown here is derived from an EMBL/GenBank/DDBJ whole genome shotgun (WGS) entry which is preliminary data.</text>
</comment>
<dbReference type="Gene3D" id="3.40.140.10">
    <property type="entry name" value="Cytidine Deaminase, domain 2"/>
    <property type="match status" value="1"/>
</dbReference>
<evidence type="ECO:0000256" key="3">
    <source>
        <dbReference type="ARBA" id="ARBA00022801"/>
    </source>
</evidence>
<accession>E6PYT3</accession>
<sequence length="85" mass="9442">MALAQNQEILGFYHSHPDHPADWSRDDLAQAYWTDSIYLILAVQAGSCTAMQAFRLTGDSQRTKALQPLAMDAFCVLPLDTPTET</sequence>